<evidence type="ECO:0000313" key="1">
    <source>
        <dbReference type="EMBL" id="KAI3769499.1"/>
    </source>
</evidence>
<dbReference type="Proteomes" id="UP001055879">
    <property type="component" value="Linkage Group LG01"/>
</dbReference>
<organism evidence="1 2">
    <name type="scientific">Arctium lappa</name>
    <name type="common">Greater burdock</name>
    <name type="synonym">Lappa major</name>
    <dbReference type="NCBI Taxonomy" id="4217"/>
    <lineage>
        <taxon>Eukaryota</taxon>
        <taxon>Viridiplantae</taxon>
        <taxon>Streptophyta</taxon>
        <taxon>Embryophyta</taxon>
        <taxon>Tracheophyta</taxon>
        <taxon>Spermatophyta</taxon>
        <taxon>Magnoliopsida</taxon>
        <taxon>eudicotyledons</taxon>
        <taxon>Gunneridae</taxon>
        <taxon>Pentapetalae</taxon>
        <taxon>asterids</taxon>
        <taxon>campanulids</taxon>
        <taxon>Asterales</taxon>
        <taxon>Asteraceae</taxon>
        <taxon>Carduoideae</taxon>
        <taxon>Cardueae</taxon>
        <taxon>Arctiinae</taxon>
        <taxon>Arctium</taxon>
    </lineage>
</organism>
<proteinExistence type="predicted"/>
<evidence type="ECO:0000313" key="2">
    <source>
        <dbReference type="Proteomes" id="UP001055879"/>
    </source>
</evidence>
<accession>A0ACB9FDY5</accession>
<name>A0ACB9FDY5_ARCLA</name>
<keyword evidence="2" id="KW-1185">Reference proteome</keyword>
<protein>
    <submittedName>
        <fullName evidence="1">Uncharacterized protein</fullName>
    </submittedName>
</protein>
<gene>
    <name evidence="1" type="ORF">L6452_00605</name>
</gene>
<reference evidence="1 2" key="2">
    <citation type="journal article" date="2022" name="Mol. Ecol. Resour.">
        <title>The genomes of chicory, endive, great burdock and yacon provide insights into Asteraceae paleo-polyploidization history and plant inulin production.</title>
        <authorList>
            <person name="Fan W."/>
            <person name="Wang S."/>
            <person name="Wang H."/>
            <person name="Wang A."/>
            <person name="Jiang F."/>
            <person name="Liu H."/>
            <person name="Zhao H."/>
            <person name="Xu D."/>
            <person name="Zhang Y."/>
        </authorList>
    </citation>
    <scope>NUCLEOTIDE SEQUENCE [LARGE SCALE GENOMIC DNA]</scope>
    <source>
        <strain evidence="2">cv. Niubang</strain>
    </source>
</reference>
<reference evidence="2" key="1">
    <citation type="journal article" date="2022" name="Mol. Ecol. Resour.">
        <title>The genomes of chicory, endive, great burdock and yacon provide insights into Asteraceae palaeo-polyploidization history and plant inulin production.</title>
        <authorList>
            <person name="Fan W."/>
            <person name="Wang S."/>
            <person name="Wang H."/>
            <person name="Wang A."/>
            <person name="Jiang F."/>
            <person name="Liu H."/>
            <person name="Zhao H."/>
            <person name="Xu D."/>
            <person name="Zhang Y."/>
        </authorList>
    </citation>
    <scope>NUCLEOTIDE SEQUENCE [LARGE SCALE GENOMIC DNA]</scope>
    <source>
        <strain evidence="2">cv. Niubang</strain>
    </source>
</reference>
<comment type="caution">
    <text evidence="1">The sequence shown here is derived from an EMBL/GenBank/DDBJ whole genome shotgun (WGS) entry which is preliminary data.</text>
</comment>
<dbReference type="EMBL" id="CM042047">
    <property type="protein sequence ID" value="KAI3769499.1"/>
    <property type="molecule type" value="Genomic_DNA"/>
</dbReference>
<sequence length="160" mass="17536">MSSTLCFTVLTAQSTTPLYNGPSISLSSSTPNLHRPPPPLPTVVAPSPYASPVENANALNPLSTSEPSITSTRKNHTHHRPHHSPSLHRRRRCQKITTKSTPHPINALAISPSTLPLSNHRMKNNLTTFHYKNNNIINGNLAIRAIRIATTMTKAPTRFS</sequence>